<feature type="compositionally biased region" description="Polar residues" evidence="6">
    <location>
        <begin position="119"/>
        <end position="133"/>
    </location>
</feature>
<dbReference type="PANTHER" id="PTHR13278">
    <property type="entry name" value="ZINC FINGER PROTEIN 830"/>
    <property type="match status" value="1"/>
</dbReference>
<keyword evidence="3" id="KW-0863">Zinc-finger</keyword>
<dbReference type="GO" id="GO:0003676">
    <property type="term" value="F:nucleic acid binding"/>
    <property type="evidence" value="ECO:0007669"/>
    <property type="project" value="InterPro"/>
</dbReference>
<dbReference type="GO" id="GO:0005681">
    <property type="term" value="C:spliceosomal complex"/>
    <property type="evidence" value="ECO:0007669"/>
    <property type="project" value="InterPro"/>
</dbReference>
<sequence>MAKESDVSGGLHIVYENDYGPTCSSVSFFLGHMDLNLSFLIGLGTGEKIGTGILRGSVKFLDVVSSEMVHGKSKSFASTSMKPLASENQAISEYKVKAGQAQNIRKSEPPVELLPKARPSSTLPTDFFDTNGTKRQKTGVGTGEKIGTGTLSLRSLDVVSSEMVHGKSISFSSTSVKPLALENQIKEPSIAVVATGRRGSFFDGMDIDATTTIDGSNVKQMERTLPDGFFEKDDAHTKRDVVGSEVKQVKGALPEGFFDNKDADQHARGIEPVKIDINEVLLLSLESPACVSDVCNYNLLIQLCSTLK</sequence>
<dbReference type="GO" id="GO:0033314">
    <property type="term" value="P:mitotic DNA replication checkpoint signaling"/>
    <property type="evidence" value="ECO:0007669"/>
    <property type="project" value="TreeGrafter"/>
</dbReference>
<accession>A0A835IW45</accession>
<keyword evidence="5" id="KW-0539">Nucleus</keyword>
<dbReference type="AlphaFoldDB" id="A0A835IW45"/>
<evidence type="ECO:0000256" key="4">
    <source>
        <dbReference type="ARBA" id="ARBA00022833"/>
    </source>
</evidence>
<reference evidence="7 8" key="1">
    <citation type="submission" date="2020-10" db="EMBL/GenBank/DDBJ databases">
        <title>The Coptis chinensis genome and diversification of protoberbering-type alkaloids.</title>
        <authorList>
            <person name="Wang B."/>
            <person name="Shu S."/>
            <person name="Song C."/>
            <person name="Liu Y."/>
        </authorList>
    </citation>
    <scope>NUCLEOTIDE SEQUENCE [LARGE SCALE GENOMIC DNA]</scope>
    <source>
        <strain evidence="7">HL-2020</strain>
        <tissue evidence="7">Leaf</tissue>
    </source>
</reference>
<dbReference type="GO" id="GO:0008270">
    <property type="term" value="F:zinc ion binding"/>
    <property type="evidence" value="ECO:0007669"/>
    <property type="project" value="UniProtKB-KW"/>
</dbReference>
<dbReference type="GO" id="GO:0044773">
    <property type="term" value="P:mitotic DNA damage checkpoint signaling"/>
    <property type="evidence" value="ECO:0007669"/>
    <property type="project" value="TreeGrafter"/>
</dbReference>
<gene>
    <name evidence="7" type="ORF">IFM89_015522</name>
</gene>
<dbReference type="Proteomes" id="UP000631114">
    <property type="component" value="Unassembled WGS sequence"/>
</dbReference>
<organism evidence="7 8">
    <name type="scientific">Coptis chinensis</name>
    <dbReference type="NCBI Taxonomy" id="261450"/>
    <lineage>
        <taxon>Eukaryota</taxon>
        <taxon>Viridiplantae</taxon>
        <taxon>Streptophyta</taxon>
        <taxon>Embryophyta</taxon>
        <taxon>Tracheophyta</taxon>
        <taxon>Spermatophyta</taxon>
        <taxon>Magnoliopsida</taxon>
        <taxon>Ranunculales</taxon>
        <taxon>Ranunculaceae</taxon>
        <taxon>Coptidoideae</taxon>
        <taxon>Coptis</taxon>
    </lineage>
</organism>
<dbReference type="GO" id="GO:0033260">
    <property type="term" value="P:nuclear DNA replication"/>
    <property type="evidence" value="ECO:0007669"/>
    <property type="project" value="TreeGrafter"/>
</dbReference>
<keyword evidence="4" id="KW-0862">Zinc</keyword>
<protein>
    <submittedName>
        <fullName evidence="7">Uncharacterized protein</fullName>
    </submittedName>
</protein>
<feature type="region of interest" description="Disordered" evidence="6">
    <location>
        <begin position="113"/>
        <end position="146"/>
    </location>
</feature>
<evidence type="ECO:0000256" key="3">
    <source>
        <dbReference type="ARBA" id="ARBA00022771"/>
    </source>
</evidence>
<proteinExistence type="predicted"/>
<name>A0A835IW45_9MAGN</name>
<dbReference type="EMBL" id="JADFTS010000001">
    <property type="protein sequence ID" value="KAF9624900.1"/>
    <property type="molecule type" value="Genomic_DNA"/>
</dbReference>
<keyword evidence="8" id="KW-1185">Reference proteome</keyword>
<dbReference type="InterPro" id="IPR040050">
    <property type="entry name" value="ZNF830-like"/>
</dbReference>
<evidence type="ECO:0000256" key="6">
    <source>
        <dbReference type="SAM" id="MobiDB-lite"/>
    </source>
</evidence>
<dbReference type="OrthoDB" id="77607at2759"/>
<evidence type="ECO:0000256" key="5">
    <source>
        <dbReference type="ARBA" id="ARBA00023242"/>
    </source>
</evidence>
<comment type="subcellular location">
    <subcellularLocation>
        <location evidence="1">Nucleus</location>
    </subcellularLocation>
</comment>
<evidence type="ECO:0000256" key="1">
    <source>
        <dbReference type="ARBA" id="ARBA00004123"/>
    </source>
</evidence>
<dbReference type="PANTHER" id="PTHR13278:SF0">
    <property type="entry name" value="ZINC FINGER PROTEIN 830"/>
    <property type="match status" value="1"/>
</dbReference>
<keyword evidence="2" id="KW-0479">Metal-binding</keyword>
<evidence type="ECO:0000313" key="8">
    <source>
        <dbReference type="Proteomes" id="UP000631114"/>
    </source>
</evidence>
<evidence type="ECO:0000256" key="2">
    <source>
        <dbReference type="ARBA" id="ARBA00022723"/>
    </source>
</evidence>
<comment type="caution">
    <text evidence="7">The sequence shown here is derived from an EMBL/GenBank/DDBJ whole genome shotgun (WGS) entry which is preliminary data.</text>
</comment>
<evidence type="ECO:0000313" key="7">
    <source>
        <dbReference type="EMBL" id="KAF9624900.1"/>
    </source>
</evidence>